<keyword evidence="6" id="KW-1185">Reference proteome</keyword>
<dbReference type="GO" id="GO:0097367">
    <property type="term" value="F:carbohydrate derivative binding"/>
    <property type="evidence" value="ECO:0007669"/>
    <property type="project" value="InterPro"/>
</dbReference>
<organism evidence="5 6">
    <name type="scientific">Pseudodesulfovibrio profundus</name>
    <dbReference type="NCBI Taxonomy" id="57320"/>
    <lineage>
        <taxon>Bacteria</taxon>
        <taxon>Pseudomonadati</taxon>
        <taxon>Thermodesulfobacteriota</taxon>
        <taxon>Desulfovibrionia</taxon>
        <taxon>Desulfovibrionales</taxon>
        <taxon>Desulfovibrionaceae</taxon>
    </lineage>
</organism>
<accession>A0A2C8FCN4</accession>
<dbReference type="PANTHER" id="PTHR10937:SF0">
    <property type="entry name" value="GLUTAMINE--FRUCTOSE-6-PHOSPHATE TRANSAMINASE (ISOMERIZING)"/>
    <property type="match status" value="1"/>
</dbReference>
<dbReference type="Proteomes" id="UP000219215">
    <property type="component" value="Chromosome DPRO"/>
</dbReference>
<dbReference type="GO" id="GO:0006002">
    <property type="term" value="P:fructose 6-phosphate metabolic process"/>
    <property type="evidence" value="ECO:0007669"/>
    <property type="project" value="TreeGrafter"/>
</dbReference>
<evidence type="ECO:0000256" key="1">
    <source>
        <dbReference type="ARBA" id="ARBA00001031"/>
    </source>
</evidence>
<evidence type="ECO:0000313" key="6">
    <source>
        <dbReference type="Proteomes" id="UP000219215"/>
    </source>
</evidence>
<proteinExistence type="predicted"/>
<dbReference type="PROSITE" id="PS51464">
    <property type="entry name" value="SIS"/>
    <property type="match status" value="1"/>
</dbReference>
<dbReference type="GO" id="GO:0006487">
    <property type="term" value="P:protein N-linked glycosylation"/>
    <property type="evidence" value="ECO:0007669"/>
    <property type="project" value="TreeGrafter"/>
</dbReference>
<comment type="catalytic activity">
    <reaction evidence="1">
        <text>D-fructose 6-phosphate + L-glutamine = D-glucosamine 6-phosphate + L-glutamate</text>
        <dbReference type="Rhea" id="RHEA:13237"/>
        <dbReference type="ChEBI" id="CHEBI:29985"/>
        <dbReference type="ChEBI" id="CHEBI:58359"/>
        <dbReference type="ChEBI" id="CHEBI:58725"/>
        <dbReference type="ChEBI" id="CHEBI:61527"/>
        <dbReference type="EC" id="2.6.1.16"/>
    </reaction>
</comment>
<dbReference type="Gene3D" id="3.40.50.10490">
    <property type="entry name" value="Glucose-6-phosphate isomerase like protein, domain 1"/>
    <property type="match status" value="2"/>
</dbReference>
<evidence type="ECO:0000313" key="5">
    <source>
        <dbReference type="EMBL" id="SOB60402.1"/>
    </source>
</evidence>
<dbReference type="KEGG" id="pprf:DPRO_3486"/>
<dbReference type="Pfam" id="PF01380">
    <property type="entry name" value="SIS"/>
    <property type="match status" value="1"/>
</dbReference>
<feature type="domain" description="SIS" evidence="4">
    <location>
        <begin position="188"/>
        <end position="327"/>
    </location>
</feature>
<dbReference type="PANTHER" id="PTHR10937">
    <property type="entry name" value="GLUCOSAMINE--FRUCTOSE-6-PHOSPHATE AMINOTRANSFERASE, ISOMERIZING"/>
    <property type="match status" value="1"/>
</dbReference>
<dbReference type="AlphaFoldDB" id="A0A2C8FCN4"/>
<sequence>MTTGNTPTGLELLQSEMARQHRDALVSLDTNQQRASEIAKHAKATGRLLLLGMGASHWINRVAEPLYRAAGIDATAQPLSEYLRAPIAGKQTVILTSQSGGSGEIIRYLDTAESTDGIFGLTLDPLSPLADRVPSLIGAGEVEKGFAATRSLLLSLAMHGAVLACLGQPLDDLKAYLNAPSKYEDAAVVSHLSESDCVILSSRGVLQGVADAGSLYFMELARIPAFSLEGGQFRHGPFEMLRKGIGVVLLCPSDNDSESVRRLAEECLAADVTPVIFDMSGKDAVPETLTISMPPYTGITAAAAGLVAMQETLLKAATAMVPDVGTPIRSTKVTDGE</sequence>
<dbReference type="GO" id="GO:0004360">
    <property type="term" value="F:glutamine-fructose-6-phosphate transaminase (isomerizing) activity"/>
    <property type="evidence" value="ECO:0007669"/>
    <property type="project" value="UniProtKB-EC"/>
</dbReference>
<name>A0A2C8FCN4_9BACT</name>
<protein>
    <recommendedName>
        <fullName evidence="3">Glutamine--fructose-6-phosphate aminotransferase [isomerizing]</fullName>
        <ecNumber evidence="2">2.6.1.16</ecNumber>
    </recommendedName>
</protein>
<dbReference type="RefSeq" id="WP_157917536.1">
    <property type="nucleotide sequence ID" value="NZ_LT907975.1"/>
</dbReference>
<dbReference type="InterPro" id="IPR001347">
    <property type="entry name" value="SIS_dom"/>
</dbReference>
<dbReference type="EC" id="2.6.1.16" evidence="2"/>
<dbReference type="OrthoDB" id="9761808at2"/>
<evidence type="ECO:0000256" key="2">
    <source>
        <dbReference type="ARBA" id="ARBA00012916"/>
    </source>
</evidence>
<evidence type="ECO:0000256" key="3">
    <source>
        <dbReference type="ARBA" id="ARBA00016090"/>
    </source>
</evidence>
<dbReference type="EMBL" id="LT907975">
    <property type="protein sequence ID" value="SOB60402.1"/>
    <property type="molecule type" value="Genomic_DNA"/>
</dbReference>
<evidence type="ECO:0000259" key="4">
    <source>
        <dbReference type="PROSITE" id="PS51464"/>
    </source>
</evidence>
<reference evidence="6" key="1">
    <citation type="submission" date="2017-09" db="EMBL/GenBank/DDBJ databases">
        <authorList>
            <person name="Regsiter A."/>
            <person name="William W."/>
        </authorList>
    </citation>
    <scope>NUCLEOTIDE SEQUENCE [LARGE SCALE GENOMIC DNA]</scope>
    <source>
        <strain evidence="6">500-1</strain>
    </source>
</reference>
<dbReference type="GO" id="GO:0006047">
    <property type="term" value="P:UDP-N-acetylglucosamine metabolic process"/>
    <property type="evidence" value="ECO:0007669"/>
    <property type="project" value="TreeGrafter"/>
</dbReference>
<dbReference type="InterPro" id="IPR046348">
    <property type="entry name" value="SIS_dom_sf"/>
</dbReference>
<gene>
    <name evidence="5" type="ORF">DPRO_3486</name>
</gene>
<dbReference type="SUPFAM" id="SSF53697">
    <property type="entry name" value="SIS domain"/>
    <property type="match status" value="1"/>
</dbReference>